<evidence type="ECO:0000256" key="2">
    <source>
        <dbReference type="SAM" id="Phobius"/>
    </source>
</evidence>
<accession>A0A5C3L6R7</accession>
<dbReference type="OrthoDB" id="3245083at2759"/>
<organism evidence="3 4">
    <name type="scientific">Coprinopsis marcescibilis</name>
    <name type="common">Agaric fungus</name>
    <name type="synonym">Psathyrella marcescibilis</name>
    <dbReference type="NCBI Taxonomy" id="230819"/>
    <lineage>
        <taxon>Eukaryota</taxon>
        <taxon>Fungi</taxon>
        <taxon>Dikarya</taxon>
        <taxon>Basidiomycota</taxon>
        <taxon>Agaricomycotina</taxon>
        <taxon>Agaricomycetes</taxon>
        <taxon>Agaricomycetidae</taxon>
        <taxon>Agaricales</taxon>
        <taxon>Agaricineae</taxon>
        <taxon>Psathyrellaceae</taxon>
        <taxon>Coprinopsis</taxon>
    </lineage>
</organism>
<keyword evidence="2" id="KW-0472">Membrane</keyword>
<name>A0A5C3L6R7_COPMA</name>
<feature type="compositionally biased region" description="Low complexity" evidence="1">
    <location>
        <begin position="421"/>
        <end position="435"/>
    </location>
</feature>
<evidence type="ECO:0000313" key="4">
    <source>
        <dbReference type="Proteomes" id="UP000307440"/>
    </source>
</evidence>
<feature type="region of interest" description="Disordered" evidence="1">
    <location>
        <begin position="285"/>
        <end position="463"/>
    </location>
</feature>
<feature type="compositionally biased region" description="Polar residues" evidence="1">
    <location>
        <begin position="352"/>
        <end position="362"/>
    </location>
</feature>
<evidence type="ECO:0000256" key="1">
    <source>
        <dbReference type="SAM" id="MobiDB-lite"/>
    </source>
</evidence>
<keyword evidence="2" id="KW-1133">Transmembrane helix</keyword>
<protein>
    <submittedName>
        <fullName evidence="3">Uncharacterized protein</fullName>
    </submittedName>
</protein>
<evidence type="ECO:0000313" key="3">
    <source>
        <dbReference type="EMBL" id="TFK28365.1"/>
    </source>
</evidence>
<dbReference type="Proteomes" id="UP000307440">
    <property type="component" value="Unassembled WGS sequence"/>
</dbReference>
<gene>
    <name evidence="3" type="ORF">FA15DRAFT_701042</name>
</gene>
<feature type="transmembrane region" description="Helical" evidence="2">
    <location>
        <begin position="218"/>
        <end position="240"/>
    </location>
</feature>
<reference evidence="3 4" key="1">
    <citation type="journal article" date="2019" name="Nat. Ecol. Evol.">
        <title>Megaphylogeny resolves global patterns of mushroom evolution.</title>
        <authorList>
            <person name="Varga T."/>
            <person name="Krizsan K."/>
            <person name="Foldi C."/>
            <person name="Dima B."/>
            <person name="Sanchez-Garcia M."/>
            <person name="Sanchez-Ramirez S."/>
            <person name="Szollosi G.J."/>
            <person name="Szarkandi J.G."/>
            <person name="Papp V."/>
            <person name="Albert L."/>
            <person name="Andreopoulos W."/>
            <person name="Angelini C."/>
            <person name="Antonin V."/>
            <person name="Barry K.W."/>
            <person name="Bougher N.L."/>
            <person name="Buchanan P."/>
            <person name="Buyck B."/>
            <person name="Bense V."/>
            <person name="Catcheside P."/>
            <person name="Chovatia M."/>
            <person name="Cooper J."/>
            <person name="Damon W."/>
            <person name="Desjardin D."/>
            <person name="Finy P."/>
            <person name="Geml J."/>
            <person name="Haridas S."/>
            <person name="Hughes K."/>
            <person name="Justo A."/>
            <person name="Karasinski D."/>
            <person name="Kautmanova I."/>
            <person name="Kiss B."/>
            <person name="Kocsube S."/>
            <person name="Kotiranta H."/>
            <person name="LaButti K.M."/>
            <person name="Lechner B.E."/>
            <person name="Liimatainen K."/>
            <person name="Lipzen A."/>
            <person name="Lukacs Z."/>
            <person name="Mihaltcheva S."/>
            <person name="Morgado L.N."/>
            <person name="Niskanen T."/>
            <person name="Noordeloos M.E."/>
            <person name="Ohm R.A."/>
            <person name="Ortiz-Santana B."/>
            <person name="Ovrebo C."/>
            <person name="Racz N."/>
            <person name="Riley R."/>
            <person name="Savchenko A."/>
            <person name="Shiryaev A."/>
            <person name="Soop K."/>
            <person name="Spirin V."/>
            <person name="Szebenyi C."/>
            <person name="Tomsovsky M."/>
            <person name="Tulloss R.E."/>
            <person name="Uehling J."/>
            <person name="Grigoriev I.V."/>
            <person name="Vagvolgyi C."/>
            <person name="Papp T."/>
            <person name="Martin F.M."/>
            <person name="Miettinen O."/>
            <person name="Hibbett D.S."/>
            <person name="Nagy L.G."/>
        </authorList>
    </citation>
    <scope>NUCLEOTIDE SEQUENCE [LARGE SCALE GENOMIC DNA]</scope>
    <source>
        <strain evidence="3 4">CBS 121175</strain>
    </source>
</reference>
<proteinExistence type="predicted"/>
<sequence length="463" mass="50144">MPALAHPQPFLSNTLSSGSGARNVTWISPKTNQTYPAGQTLIAEWDTLLALITPSFRLCVISDSGSQTGASVTGTVAIGEVPAEQCGSSVNPAVQQNDGLYFVSLAVPNITTLQPMVLQMQDTLGFRFESPPFYVGQASQVDSAAQGNPAPPQGIPSLPAGIILNLTDPTLGSVDAHLNPLMVLNSRSSKDDLGHAHSRRNAAQQAIDPFEPGASATAIAILVPLALIGTSLVIALILCLRRHRQNRLRPLILTEKRFLPRRPNVRTLNSAEDLEYAVQSLARDRPLLDNEDMPLHSYLSMGTPDDEKYQEPTRSVRRGNPPAVLPSSEYYLEDDPYHPPPPPPKKSLSPASDGSHSRSLTDSYFPPVPALPSSPTLSQDHRSYFGMDKFVQSPLEQNNLSSPPPPTLSKLSEKLHVRGASSMSLSRSMSRSLLRPESANTKEQGKSARAATKQEVYQDKQNM</sequence>
<keyword evidence="2" id="KW-0812">Transmembrane</keyword>
<keyword evidence="4" id="KW-1185">Reference proteome</keyword>
<dbReference type="EMBL" id="ML210156">
    <property type="protein sequence ID" value="TFK28365.1"/>
    <property type="molecule type" value="Genomic_DNA"/>
</dbReference>
<dbReference type="AlphaFoldDB" id="A0A5C3L6R7"/>